<evidence type="ECO:0008006" key="4">
    <source>
        <dbReference type="Google" id="ProtNLM"/>
    </source>
</evidence>
<comment type="caution">
    <text evidence="2">The sequence shown here is derived from an EMBL/GenBank/DDBJ whole genome shotgun (WGS) entry which is preliminary data.</text>
</comment>
<keyword evidence="1" id="KW-0472">Membrane</keyword>
<dbReference type="EMBL" id="MFAY01000018">
    <property type="protein sequence ID" value="OGD89113.1"/>
    <property type="molecule type" value="Genomic_DNA"/>
</dbReference>
<proteinExistence type="predicted"/>
<gene>
    <name evidence="2" type="ORF">A2693_04485</name>
</gene>
<reference evidence="2 3" key="1">
    <citation type="journal article" date="2016" name="Nat. Commun.">
        <title>Thousands of microbial genomes shed light on interconnected biogeochemical processes in an aquifer system.</title>
        <authorList>
            <person name="Anantharaman K."/>
            <person name="Brown C.T."/>
            <person name="Hug L.A."/>
            <person name="Sharon I."/>
            <person name="Castelle C.J."/>
            <person name="Probst A.J."/>
            <person name="Thomas B.C."/>
            <person name="Singh A."/>
            <person name="Wilkins M.J."/>
            <person name="Karaoz U."/>
            <person name="Brodie E.L."/>
            <person name="Williams K.H."/>
            <person name="Hubbard S.S."/>
            <person name="Banfield J.F."/>
        </authorList>
    </citation>
    <scope>NUCLEOTIDE SEQUENCE [LARGE SCALE GENOMIC DNA]</scope>
</reference>
<name>A0A1F5GB49_9BACT</name>
<keyword evidence="1" id="KW-1133">Transmembrane helix</keyword>
<dbReference type="Proteomes" id="UP000178577">
    <property type="component" value="Unassembled WGS sequence"/>
</dbReference>
<accession>A0A1F5GB49</accession>
<evidence type="ECO:0000256" key="1">
    <source>
        <dbReference type="SAM" id="Phobius"/>
    </source>
</evidence>
<evidence type="ECO:0000313" key="3">
    <source>
        <dbReference type="Proteomes" id="UP000178577"/>
    </source>
</evidence>
<keyword evidence="1" id="KW-0812">Transmembrane</keyword>
<feature type="transmembrane region" description="Helical" evidence="1">
    <location>
        <begin position="6"/>
        <end position="25"/>
    </location>
</feature>
<dbReference type="AlphaFoldDB" id="A0A1F5GB49"/>
<sequence length="162" mass="17604">MIEVVIGIAVVVVLAISLITTTLITQKTATSAKNNSQATKLAQQTSEQIRVFRDRNGFNLLPSDPTRCFWLNLNNGPDDPAKWEFSSAFDCSTNANAESIKPDNVNFYRKIQIVNKSSTNKETTVTVTWTESAGTQSVVHKSLISAWCSGEIVAGPSPCPTP</sequence>
<organism evidence="2 3">
    <name type="scientific">Candidatus Curtissbacteria bacterium RIFCSPHIGHO2_01_FULL_40_12</name>
    <dbReference type="NCBI Taxonomy" id="1797710"/>
    <lineage>
        <taxon>Bacteria</taxon>
        <taxon>Candidatus Curtissiibacteriota</taxon>
    </lineage>
</organism>
<protein>
    <recommendedName>
        <fullName evidence="4">Type II secretion system protein GspI C-terminal domain-containing protein</fullName>
    </recommendedName>
</protein>
<evidence type="ECO:0000313" key="2">
    <source>
        <dbReference type="EMBL" id="OGD89113.1"/>
    </source>
</evidence>